<dbReference type="Proteomes" id="UP000827092">
    <property type="component" value="Unassembled WGS sequence"/>
</dbReference>
<sequence>MSPSKLSLLCCVFLFAILSTHLQPSEALKSIKLKKLLKKILILKALSPKKSVAILPLPIPLELLKKELAKLLGGDKEMPMMHMSPMSMSPMSMMQMAPMPMMPSYSEIYMPSGHTKIMPHEMMKPREPIMMPHQEMMKPKDTMMMPQFANYEMMHTS</sequence>
<evidence type="ECO:0000313" key="3">
    <source>
        <dbReference type="Proteomes" id="UP000827092"/>
    </source>
</evidence>
<gene>
    <name evidence="2" type="ORF">JTE90_005135</name>
</gene>
<proteinExistence type="predicted"/>
<name>A0AAV6UNF9_9ARAC</name>
<evidence type="ECO:0000256" key="1">
    <source>
        <dbReference type="SAM" id="SignalP"/>
    </source>
</evidence>
<comment type="caution">
    <text evidence="2">The sequence shown here is derived from an EMBL/GenBank/DDBJ whole genome shotgun (WGS) entry which is preliminary data.</text>
</comment>
<organism evidence="2 3">
    <name type="scientific">Oedothorax gibbosus</name>
    <dbReference type="NCBI Taxonomy" id="931172"/>
    <lineage>
        <taxon>Eukaryota</taxon>
        <taxon>Metazoa</taxon>
        <taxon>Ecdysozoa</taxon>
        <taxon>Arthropoda</taxon>
        <taxon>Chelicerata</taxon>
        <taxon>Arachnida</taxon>
        <taxon>Araneae</taxon>
        <taxon>Araneomorphae</taxon>
        <taxon>Entelegynae</taxon>
        <taxon>Araneoidea</taxon>
        <taxon>Linyphiidae</taxon>
        <taxon>Erigoninae</taxon>
        <taxon>Oedothorax</taxon>
    </lineage>
</organism>
<accession>A0AAV6UNF9</accession>
<dbReference type="AlphaFoldDB" id="A0AAV6UNF9"/>
<feature type="chain" id="PRO_5043428665" evidence="1">
    <location>
        <begin position="28"/>
        <end position="157"/>
    </location>
</feature>
<dbReference type="EMBL" id="JAFNEN010000344">
    <property type="protein sequence ID" value="KAG8185156.1"/>
    <property type="molecule type" value="Genomic_DNA"/>
</dbReference>
<feature type="signal peptide" evidence="1">
    <location>
        <begin position="1"/>
        <end position="27"/>
    </location>
</feature>
<keyword evidence="1" id="KW-0732">Signal</keyword>
<evidence type="ECO:0000313" key="2">
    <source>
        <dbReference type="EMBL" id="KAG8185156.1"/>
    </source>
</evidence>
<protein>
    <submittedName>
        <fullName evidence="2">Uncharacterized protein</fullName>
    </submittedName>
</protein>
<reference evidence="2 3" key="1">
    <citation type="journal article" date="2022" name="Nat. Ecol. Evol.">
        <title>A masculinizing supergene underlies an exaggerated male reproductive morph in a spider.</title>
        <authorList>
            <person name="Hendrickx F."/>
            <person name="De Corte Z."/>
            <person name="Sonet G."/>
            <person name="Van Belleghem S.M."/>
            <person name="Kostlbacher S."/>
            <person name="Vangestel C."/>
        </authorList>
    </citation>
    <scope>NUCLEOTIDE SEQUENCE [LARGE SCALE GENOMIC DNA]</scope>
    <source>
        <strain evidence="2">W744_W776</strain>
    </source>
</reference>
<keyword evidence="3" id="KW-1185">Reference proteome</keyword>